<dbReference type="PANTHER" id="PTHR45453:SF1">
    <property type="entry name" value="PHOSPHATE REGULON SENSOR PROTEIN PHOR"/>
    <property type="match status" value="1"/>
</dbReference>
<accession>A0ABW3UWH7</accession>
<comment type="catalytic activity">
    <reaction evidence="1">
        <text>ATP + protein L-histidine = ADP + protein N-phospho-L-histidine.</text>
        <dbReference type="EC" id="2.7.13.3"/>
    </reaction>
</comment>
<sequence>MFQRTRMRLTLVFGCVLALILILVTLAYYFFLQETIQRNERSEMANILEKTSRQWEHRLEEGLKDHRDGKRESRGIDWQYLQSNELVVIKASDNRLYVSSTAYAAMSEQMVQWARAGQSVNQQRLEIQDGEQKQHFLVGSAAMNAGGTAWAAIDISSDIMLLSQMKWVLLVFSVVLLSIASAGGYWFAGRAMGPIKDSYLKQVEFTANASHELRTPLSVMHSSVELLQDYKSSLPAFEQHILDGLKDEVQRMTRLVESLLLLARSDSQSWTFQREQVNLCNLCADAVQSMQTVAQKQGIQLRIGESPSGSGDAYVMGDEDQLHRLIYILLDNAIKYTPPEGEVTVSCIPHGDNELMLRVSDTGIGIPEDELHLIFDRFYRVDKARSRESGGAGLGLSIASEIMRMHRAAVRVTSKEGEGSCFEVMFHRSQA</sequence>
<keyword evidence="8" id="KW-0067">ATP-binding</keyword>
<dbReference type="InterPro" id="IPR004358">
    <property type="entry name" value="Sig_transdc_His_kin-like_C"/>
</dbReference>
<dbReference type="RefSeq" id="WP_345584963.1">
    <property type="nucleotide sequence ID" value="NZ_BAABJG010000001.1"/>
</dbReference>
<keyword evidence="7 12" id="KW-0418">Kinase</keyword>
<evidence type="ECO:0000256" key="4">
    <source>
        <dbReference type="ARBA" id="ARBA00022553"/>
    </source>
</evidence>
<evidence type="ECO:0000313" key="13">
    <source>
        <dbReference type="Proteomes" id="UP001597180"/>
    </source>
</evidence>
<evidence type="ECO:0000313" key="12">
    <source>
        <dbReference type="EMBL" id="MFD1225073.1"/>
    </source>
</evidence>
<evidence type="ECO:0000256" key="9">
    <source>
        <dbReference type="ARBA" id="ARBA00023012"/>
    </source>
</evidence>
<gene>
    <name evidence="12" type="ORF">ACFQ4B_33840</name>
</gene>
<protein>
    <recommendedName>
        <fullName evidence="3">histidine kinase</fullName>
        <ecNumber evidence="3">2.7.13.3</ecNumber>
    </recommendedName>
</protein>
<keyword evidence="13" id="KW-1185">Reference proteome</keyword>
<dbReference type="Gene3D" id="3.30.565.10">
    <property type="entry name" value="Histidine kinase-like ATPase, C-terminal domain"/>
    <property type="match status" value="1"/>
</dbReference>
<evidence type="ECO:0000259" key="11">
    <source>
        <dbReference type="PROSITE" id="PS50109"/>
    </source>
</evidence>
<dbReference type="GO" id="GO:0016301">
    <property type="term" value="F:kinase activity"/>
    <property type="evidence" value="ECO:0007669"/>
    <property type="project" value="UniProtKB-KW"/>
</dbReference>
<proteinExistence type="predicted"/>
<keyword evidence="5" id="KW-0808">Transferase</keyword>
<dbReference type="SUPFAM" id="SSF47384">
    <property type="entry name" value="Homodimeric domain of signal transducing histidine kinase"/>
    <property type="match status" value="1"/>
</dbReference>
<dbReference type="CDD" id="cd00075">
    <property type="entry name" value="HATPase"/>
    <property type="match status" value="1"/>
</dbReference>
<evidence type="ECO:0000256" key="7">
    <source>
        <dbReference type="ARBA" id="ARBA00022777"/>
    </source>
</evidence>
<dbReference type="Pfam" id="PF00512">
    <property type="entry name" value="HisKA"/>
    <property type="match status" value="1"/>
</dbReference>
<name>A0ABW3UWH7_9BACL</name>
<dbReference type="SMART" id="SM00387">
    <property type="entry name" value="HATPase_c"/>
    <property type="match status" value="1"/>
</dbReference>
<dbReference type="CDD" id="cd00082">
    <property type="entry name" value="HisKA"/>
    <property type="match status" value="1"/>
</dbReference>
<dbReference type="PROSITE" id="PS50109">
    <property type="entry name" value="HIS_KIN"/>
    <property type="match status" value="1"/>
</dbReference>
<dbReference type="InterPro" id="IPR036890">
    <property type="entry name" value="HATPase_C_sf"/>
</dbReference>
<organism evidence="12 13">
    <name type="scientific">Paenibacillus vulneris</name>
    <dbReference type="NCBI Taxonomy" id="1133364"/>
    <lineage>
        <taxon>Bacteria</taxon>
        <taxon>Bacillati</taxon>
        <taxon>Bacillota</taxon>
        <taxon>Bacilli</taxon>
        <taxon>Bacillales</taxon>
        <taxon>Paenibacillaceae</taxon>
        <taxon>Paenibacillus</taxon>
    </lineage>
</organism>
<dbReference type="PANTHER" id="PTHR45453">
    <property type="entry name" value="PHOSPHATE REGULON SENSOR PROTEIN PHOR"/>
    <property type="match status" value="1"/>
</dbReference>
<dbReference type="EC" id="2.7.13.3" evidence="3"/>
<feature type="domain" description="Histidine kinase" evidence="11">
    <location>
        <begin position="208"/>
        <end position="430"/>
    </location>
</feature>
<evidence type="ECO:0000256" key="10">
    <source>
        <dbReference type="SAM" id="Phobius"/>
    </source>
</evidence>
<keyword evidence="4" id="KW-0597">Phosphoprotein</keyword>
<dbReference type="InterPro" id="IPR003661">
    <property type="entry name" value="HisK_dim/P_dom"/>
</dbReference>
<evidence type="ECO:0000256" key="1">
    <source>
        <dbReference type="ARBA" id="ARBA00000085"/>
    </source>
</evidence>
<dbReference type="Gene3D" id="1.10.287.130">
    <property type="match status" value="1"/>
</dbReference>
<feature type="transmembrane region" description="Helical" evidence="10">
    <location>
        <begin position="9"/>
        <end position="31"/>
    </location>
</feature>
<dbReference type="InterPro" id="IPR036097">
    <property type="entry name" value="HisK_dim/P_sf"/>
</dbReference>
<dbReference type="InterPro" id="IPR050351">
    <property type="entry name" value="BphY/WalK/GraS-like"/>
</dbReference>
<dbReference type="InterPro" id="IPR005467">
    <property type="entry name" value="His_kinase_dom"/>
</dbReference>
<dbReference type="InterPro" id="IPR003594">
    <property type="entry name" value="HATPase_dom"/>
</dbReference>
<evidence type="ECO:0000256" key="6">
    <source>
        <dbReference type="ARBA" id="ARBA00022741"/>
    </source>
</evidence>
<dbReference type="EMBL" id="JBHTLU010000055">
    <property type="protein sequence ID" value="MFD1225073.1"/>
    <property type="molecule type" value="Genomic_DNA"/>
</dbReference>
<dbReference type="SUPFAM" id="SSF55874">
    <property type="entry name" value="ATPase domain of HSP90 chaperone/DNA topoisomerase II/histidine kinase"/>
    <property type="match status" value="1"/>
</dbReference>
<comment type="caution">
    <text evidence="12">The sequence shown here is derived from an EMBL/GenBank/DDBJ whole genome shotgun (WGS) entry which is preliminary data.</text>
</comment>
<comment type="subcellular location">
    <subcellularLocation>
        <location evidence="2">Membrane</location>
    </subcellularLocation>
</comment>
<keyword evidence="10" id="KW-0472">Membrane</keyword>
<dbReference type="Proteomes" id="UP001597180">
    <property type="component" value="Unassembled WGS sequence"/>
</dbReference>
<keyword evidence="10" id="KW-0812">Transmembrane</keyword>
<evidence type="ECO:0000256" key="2">
    <source>
        <dbReference type="ARBA" id="ARBA00004370"/>
    </source>
</evidence>
<reference evidence="13" key="1">
    <citation type="journal article" date="2019" name="Int. J. Syst. Evol. Microbiol.">
        <title>The Global Catalogue of Microorganisms (GCM) 10K type strain sequencing project: providing services to taxonomists for standard genome sequencing and annotation.</title>
        <authorList>
            <consortium name="The Broad Institute Genomics Platform"/>
            <consortium name="The Broad Institute Genome Sequencing Center for Infectious Disease"/>
            <person name="Wu L."/>
            <person name="Ma J."/>
        </authorList>
    </citation>
    <scope>NUCLEOTIDE SEQUENCE [LARGE SCALE GENOMIC DNA]</scope>
    <source>
        <strain evidence="13">CCUG 53270</strain>
    </source>
</reference>
<evidence type="ECO:0000256" key="8">
    <source>
        <dbReference type="ARBA" id="ARBA00022840"/>
    </source>
</evidence>
<keyword evidence="9" id="KW-0902">Two-component regulatory system</keyword>
<keyword evidence="6" id="KW-0547">Nucleotide-binding</keyword>
<feature type="transmembrane region" description="Helical" evidence="10">
    <location>
        <begin position="167"/>
        <end position="188"/>
    </location>
</feature>
<evidence type="ECO:0000256" key="3">
    <source>
        <dbReference type="ARBA" id="ARBA00012438"/>
    </source>
</evidence>
<evidence type="ECO:0000256" key="5">
    <source>
        <dbReference type="ARBA" id="ARBA00022679"/>
    </source>
</evidence>
<keyword evidence="10" id="KW-1133">Transmembrane helix</keyword>
<dbReference type="PRINTS" id="PR00344">
    <property type="entry name" value="BCTRLSENSOR"/>
</dbReference>
<dbReference type="Pfam" id="PF02518">
    <property type="entry name" value="HATPase_c"/>
    <property type="match status" value="1"/>
</dbReference>
<dbReference type="SMART" id="SM00388">
    <property type="entry name" value="HisKA"/>
    <property type="match status" value="1"/>
</dbReference>